<feature type="compositionally biased region" description="Low complexity" evidence="1">
    <location>
        <begin position="67"/>
        <end position="77"/>
    </location>
</feature>
<sequence length="114" mass="12838">MSITARKTDQRTKANLKYKTGYGQNTEGVLPRIVAIWERQVLVEGATTTKTAMEHKGFYNDNERLTTTKTTKTTTTTEVTDHSSPSSPRVRTRLSLFTTTLLAPGRFDTDRQRG</sequence>
<feature type="region of interest" description="Disordered" evidence="1">
    <location>
        <begin position="64"/>
        <end position="90"/>
    </location>
</feature>
<dbReference type="AlphaFoldDB" id="A0A6G1KKX7"/>
<reference evidence="2" key="1">
    <citation type="journal article" date="2020" name="Stud. Mycol.">
        <title>101 Dothideomycetes genomes: a test case for predicting lifestyles and emergence of pathogens.</title>
        <authorList>
            <person name="Haridas S."/>
            <person name="Albert R."/>
            <person name="Binder M."/>
            <person name="Bloem J."/>
            <person name="Labutti K."/>
            <person name="Salamov A."/>
            <person name="Andreopoulos B."/>
            <person name="Baker S."/>
            <person name="Barry K."/>
            <person name="Bills G."/>
            <person name="Bluhm B."/>
            <person name="Cannon C."/>
            <person name="Castanera R."/>
            <person name="Culley D."/>
            <person name="Daum C."/>
            <person name="Ezra D."/>
            <person name="Gonzalez J."/>
            <person name="Henrissat B."/>
            <person name="Kuo A."/>
            <person name="Liang C."/>
            <person name="Lipzen A."/>
            <person name="Lutzoni F."/>
            <person name="Magnuson J."/>
            <person name="Mondo S."/>
            <person name="Nolan M."/>
            <person name="Ohm R."/>
            <person name="Pangilinan J."/>
            <person name="Park H.-J."/>
            <person name="Ramirez L."/>
            <person name="Alfaro M."/>
            <person name="Sun H."/>
            <person name="Tritt A."/>
            <person name="Yoshinaga Y."/>
            <person name="Zwiers L.-H."/>
            <person name="Turgeon B."/>
            <person name="Goodwin S."/>
            <person name="Spatafora J."/>
            <person name="Crous P."/>
            <person name="Grigoriev I."/>
        </authorList>
    </citation>
    <scope>NUCLEOTIDE SEQUENCE</scope>
    <source>
        <strain evidence="2">CBS 279.74</strain>
    </source>
</reference>
<dbReference type="EMBL" id="MU005765">
    <property type="protein sequence ID" value="KAF2713488.1"/>
    <property type="molecule type" value="Genomic_DNA"/>
</dbReference>
<evidence type="ECO:0000313" key="3">
    <source>
        <dbReference type="Proteomes" id="UP000799428"/>
    </source>
</evidence>
<gene>
    <name evidence="2" type="ORF">K504DRAFT_498299</name>
</gene>
<proteinExistence type="predicted"/>
<evidence type="ECO:0000256" key="1">
    <source>
        <dbReference type="SAM" id="MobiDB-lite"/>
    </source>
</evidence>
<dbReference type="Proteomes" id="UP000799428">
    <property type="component" value="Unassembled WGS sequence"/>
</dbReference>
<evidence type="ECO:0000313" key="2">
    <source>
        <dbReference type="EMBL" id="KAF2713488.1"/>
    </source>
</evidence>
<organism evidence="2 3">
    <name type="scientific">Pleomassaria siparia CBS 279.74</name>
    <dbReference type="NCBI Taxonomy" id="1314801"/>
    <lineage>
        <taxon>Eukaryota</taxon>
        <taxon>Fungi</taxon>
        <taxon>Dikarya</taxon>
        <taxon>Ascomycota</taxon>
        <taxon>Pezizomycotina</taxon>
        <taxon>Dothideomycetes</taxon>
        <taxon>Pleosporomycetidae</taxon>
        <taxon>Pleosporales</taxon>
        <taxon>Pleomassariaceae</taxon>
        <taxon>Pleomassaria</taxon>
    </lineage>
</organism>
<accession>A0A6G1KKX7</accession>
<name>A0A6G1KKX7_9PLEO</name>
<keyword evidence="3" id="KW-1185">Reference proteome</keyword>
<protein>
    <submittedName>
        <fullName evidence="2">Uncharacterized protein</fullName>
    </submittedName>
</protein>